<accession>A0A3Q9BME5</accession>
<sequence>MALMLTQTTTRLRPLLARIQALKMGSPLAQSLTAICLGVLLMLLTAPSIANSDGDYSGRRVEAVRVVFDNAAIENPTYRDATLQAFAIYPGSYFDTMRSQLMLNKVKRLKFVGNAEYQTQTSANGDVEIIVKVTLSDLAKPLGEQGIGWLADRTWKDFPVLYADDKTVLRAKLENKSMLFSNTNAFFGRPEVLTSGNPLALSPSGKQGTDTWLESSVEAGLYGLSAITEHVSVFGAGSYIASGSWGPELFTDVSRTHGHVEDAYVGLIGTNTTQQGGIRQMSLLYGRKSFQVDNGMILRLSSANGGARAALQSNPRNAAEQLIHAQFIYDAHKLELFRLNPDELEELDTKTIINGINYEGRLLPQLRLGAMLLEIPSSNAAYYTNSAVYSRAGLRVADIRLSLDAPLSGSGPYARAELARQTHRDFDMDARAGYVEAGYQFHDATWRPTLSYRYSYFSGDNPKTSTFERWDPLFAGGGGDEWVQGLNQYKVVQTSNVIAHRFMARLQASPRWELTPQFWIFKADTLNNLGGAQALSTYTDKDLGKEINLTARYVASPNLIFVFSTAYTQPGLAIRQSLNYDFKNWFSASALMIARF</sequence>
<evidence type="ECO:0000313" key="4">
    <source>
        <dbReference type="Proteomes" id="UP000275663"/>
    </source>
</evidence>
<dbReference type="Pfam" id="PF13372">
    <property type="entry name" value="Alginate_exp"/>
    <property type="match status" value="1"/>
</dbReference>
<dbReference type="InterPro" id="IPR025388">
    <property type="entry name" value="Alginate_export_dom"/>
</dbReference>
<feature type="domain" description="Alginate export" evidence="1">
    <location>
        <begin position="417"/>
        <end position="577"/>
    </location>
</feature>
<dbReference type="KEGG" id="upv:EJN92_00110"/>
<name>A0A3Q9BME5_9BURK</name>
<dbReference type="OrthoDB" id="311329at2"/>
<organism evidence="2 4">
    <name type="scientific">Undibacterium parvum</name>
    <dbReference type="NCBI Taxonomy" id="401471"/>
    <lineage>
        <taxon>Bacteria</taxon>
        <taxon>Pseudomonadati</taxon>
        <taxon>Pseudomonadota</taxon>
        <taxon>Betaproteobacteria</taxon>
        <taxon>Burkholderiales</taxon>
        <taxon>Oxalobacteraceae</taxon>
        <taxon>Undibacterium</taxon>
    </lineage>
</organism>
<protein>
    <recommendedName>
        <fullName evidence="1">Alginate export domain-containing protein</fullName>
    </recommendedName>
</protein>
<keyword evidence="4" id="KW-1185">Reference proteome</keyword>
<dbReference type="RefSeq" id="WP_126125972.1">
    <property type="nucleotide sequence ID" value="NZ_CP034464.1"/>
</dbReference>
<dbReference type="KEGG" id="upv:EJN92_21340"/>
<reference evidence="2 4" key="1">
    <citation type="journal article" date="2011" name="Int. J. Syst. Evol. Microbiol.">
        <title>Description of Undibacterium oligocarboniphilum sp. nov., isolated from purified water, and Undibacterium pigrum strain CCUG 49012 as the type strain of Undibacterium parvum sp. nov., and emended descriptions of the genus Undibacterium and the species Undibacterium pigrum.</title>
        <authorList>
            <person name="Eder W."/>
            <person name="Wanner G."/>
            <person name="Ludwig W."/>
            <person name="Busse H.J."/>
            <person name="Ziemke-Kageler F."/>
            <person name="Lang E."/>
        </authorList>
    </citation>
    <scope>NUCLEOTIDE SEQUENCE [LARGE SCALE GENOMIC DNA]</scope>
    <source>
        <strain evidence="2 4">DSM 23061</strain>
    </source>
</reference>
<gene>
    <name evidence="2" type="ORF">EJN92_00110</name>
    <name evidence="3" type="ORF">EJN92_21340</name>
</gene>
<dbReference type="EMBL" id="CP034464">
    <property type="protein sequence ID" value="AZP10573.1"/>
    <property type="molecule type" value="Genomic_DNA"/>
</dbReference>
<dbReference type="Proteomes" id="UP000275663">
    <property type="component" value="Chromosome"/>
</dbReference>
<evidence type="ECO:0000259" key="1">
    <source>
        <dbReference type="Pfam" id="PF13372"/>
    </source>
</evidence>
<proteinExistence type="predicted"/>
<dbReference type="EMBL" id="CP034464">
    <property type="protein sequence ID" value="AZP14319.1"/>
    <property type="molecule type" value="Genomic_DNA"/>
</dbReference>
<evidence type="ECO:0000313" key="2">
    <source>
        <dbReference type="EMBL" id="AZP10573.1"/>
    </source>
</evidence>
<evidence type="ECO:0000313" key="3">
    <source>
        <dbReference type="EMBL" id="AZP14319.1"/>
    </source>
</evidence>
<dbReference type="AlphaFoldDB" id="A0A3Q9BME5"/>
<reference evidence="2" key="2">
    <citation type="submission" date="2018-12" db="EMBL/GenBank/DDBJ databases">
        <authorList>
            <person name="Bae J.-W."/>
            <person name="Lee S.-Y."/>
        </authorList>
    </citation>
    <scope>NUCLEOTIDE SEQUENCE</scope>
    <source>
        <strain evidence="2">DSM 23061</strain>
    </source>
</reference>